<evidence type="ECO:0000313" key="2">
    <source>
        <dbReference type="EnsemblProtists" id="EOD11110"/>
    </source>
</evidence>
<dbReference type="SUPFAM" id="SSF55347">
    <property type="entry name" value="Glyceraldehyde-3-phosphate dehydrogenase-like, C-terminal domain"/>
    <property type="match status" value="1"/>
</dbReference>
<accession>A0A0D3IIM5</accession>
<dbReference type="EnsemblProtists" id="EOD11110">
    <property type="protein sequence ID" value="EOD11110"/>
    <property type="gene ID" value="EMIHUDRAFT_214926"/>
</dbReference>
<reference evidence="2" key="2">
    <citation type="submission" date="2024-10" db="UniProtKB">
        <authorList>
            <consortium name="EnsemblProtists"/>
        </authorList>
    </citation>
    <scope>IDENTIFICATION</scope>
</reference>
<evidence type="ECO:0000259" key="1">
    <source>
        <dbReference type="Pfam" id="PF01958"/>
    </source>
</evidence>
<dbReference type="PANTHER" id="PTHR31873">
    <property type="entry name" value="L-ASPARTATE DEHYDROGENASE-RELATED"/>
    <property type="match status" value="1"/>
</dbReference>
<dbReference type="PANTHER" id="PTHR31873:SF6">
    <property type="entry name" value="ASPARTATE DEHYDROGENASE DOMAIN-CONTAINING PROTEIN"/>
    <property type="match status" value="1"/>
</dbReference>
<dbReference type="RefSeq" id="XP_005763539.1">
    <property type="nucleotide sequence ID" value="XM_005763482.1"/>
</dbReference>
<dbReference type="KEGG" id="ehx:EMIHUDRAFT_214926"/>
<feature type="domain" description="Aspartate dehydrogenase" evidence="1">
    <location>
        <begin position="46"/>
        <end position="133"/>
    </location>
</feature>
<dbReference type="PaxDb" id="2903-EOD11110"/>
<dbReference type="HOGENOM" id="CLU_1771565_0_0_1"/>
<protein>
    <recommendedName>
        <fullName evidence="1">Aspartate dehydrogenase domain-containing protein</fullName>
    </recommendedName>
</protein>
<dbReference type="GeneID" id="17257235"/>
<dbReference type="GO" id="GO:0033735">
    <property type="term" value="F:aspartate dehydrogenase [NAD(P)+] activity"/>
    <property type="evidence" value="ECO:0007669"/>
    <property type="project" value="InterPro"/>
</dbReference>
<dbReference type="Pfam" id="PF01958">
    <property type="entry name" value="Asp_DH_C"/>
    <property type="match status" value="1"/>
</dbReference>
<sequence length="147" mass="15815">MRILSRSDFPTSGEHLAYQRDDFWGESSLQHAPFVAERGLDLLALREPMRLYTGSVSEAAQAFPANVNVAAAVALAGIGPMRTQYELWADPTVKRNTHSMRVDAAESTFEVNVAGVPSKTNPATGALTPLSTIATLRGLVSPFRVGT</sequence>
<dbReference type="GO" id="GO:0009435">
    <property type="term" value="P:NAD+ biosynthetic process"/>
    <property type="evidence" value="ECO:0007669"/>
    <property type="project" value="InterPro"/>
</dbReference>
<organism evidence="2 3">
    <name type="scientific">Emiliania huxleyi (strain CCMP1516)</name>
    <dbReference type="NCBI Taxonomy" id="280463"/>
    <lineage>
        <taxon>Eukaryota</taxon>
        <taxon>Haptista</taxon>
        <taxon>Haptophyta</taxon>
        <taxon>Prymnesiophyceae</taxon>
        <taxon>Isochrysidales</taxon>
        <taxon>Noelaerhabdaceae</taxon>
        <taxon>Emiliania</taxon>
    </lineage>
</organism>
<keyword evidence="3" id="KW-1185">Reference proteome</keyword>
<dbReference type="Gene3D" id="3.30.360.10">
    <property type="entry name" value="Dihydrodipicolinate Reductase, domain 2"/>
    <property type="match status" value="1"/>
</dbReference>
<evidence type="ECO:0000313" key="3">
    <source>
        <dbReference type="Proteomes" id="UP000013827"/>
    </source>
</evidence>
<dbReference type="Proteomes" id="UP000013827">
    <property type="component" value="Unassembled WGS sequence"/>
</dbReference>
<dbReference type="InterPro" id="IPR002811">
    <property type="entry name" value="Asp_DH"/>
</dbReference>
<name>A0A0D3IIM5_EMIH1</name>
<reference evidence="3" key="1">
    <citation type="journal article" date="2013" name="Nature">
        <title>Pan genome of the phytoplankton Emiliania underpins its global distribution.</title>
        <authorList>
            <person name="Read B.A."/>
            <person name="Kegel J."/>
            <person name="Klute M.J."/>
            <person name="Kuo A."/>
            <person name="Lefebvre S.C."/>
            <person name="Maumus F."/>
            <person name="Mayer C."/>
            <person name="Miller J."/>
            <person name="Monier A."/>
            <person name="Salamov A."/>
            <person name="Young J."/>
            <person name="Aguilar M."/>
            <person name="Claverie J.M."/>
            <person name="Frickenhaus S."/>
            <person name="Gonzalez K."/>
            <person name="Herman E.K."/>
            <person name="Lin Y.C."/>
            <person name="Napier J."/>
            <person name="Ogata H."/>
            <person name="Sarno A.F."/>
            <person name="Shmutz J."/>
            <person name="Schroeder D."/>
            <person name="de Vargas C."/>
            <person name="Verret F."/>
            <person name="von Dassow P."/>
            <person name="Valentin K."/>
            <person name="Van de Peer Y."/>
            <person name="Wheeler G."/>
            <person name="Dacks J.B."/>
            <person name="Delwiche C.F."/>
            <person name="Dyhrman S.T."/>
            <person name="Glockner G."/>
            <person name="John U."/>
            <person name="Richards T."/>
            <person name="Worden A.Z."/>
            <person name="Zhang X."/>
            <person name="Grigoriev I.V."/>
            <person name="Allen A.E."/>
            <person name="Bidle K."/>
            <person name="Borodovsky M."/>
            <person name="Bowler C."/>
            <person name="Brownlee C."/>
            <person name="Cock J.M."/>
            <person name="Elias M."/>
            <person name="Gladyshev V.N."/>
            <person name="Groth M."/>
            <person name="Guda C."/>
            <person name="Hadaegh A."/>
            <person name="Iglesias-Rodriguez M.D."/>
            <person name="Jenkins J."/>
            <person name="Jones B.M."/>
            <person name="Lawson T."/>
            <person name="Leese F."/>
            <person name="Lindquist E."/>
            <person name="Lobanov A."/>
            <person name="Lomsadze A."/>
            <person name="Malik S.B."/>
            <person name="Marsh M.E."/>
            <person name="Mackinder L."/>
            <person name="Mock T."/>
            <person name="Mueller-Roeber B."/>
            <person name="Pagarete A."/>
            <person name="Parker M."/>
            <person name="Probert I."/>
            <person name="Quesneville H."/>
            <person name="Raines C."/>
            <person name="Rensing S.A."/>
            <person name="Riano-Pachon D.M."/>
            <person name="Richier S."/>
            <person name="Rokitta S."/>
            <person name="Shiraiwa Y."/>
            <person name="Soanes D.M."/>
            <person name="van der Giezen M."/>
            <person name="Wahlund T.M."/>
            <person name="Williams B."/>
            <person name="Wilson W."/>
            <person name="Wolfe G."/>
            <person name="Wurch L.L."/>
        </authorList>
    </citation>
    <scope>NUCLEOTIDE SEQUENCE</scope>
</reference>
<dbReference type="AlphaFoldDB" id="A0A0D3IIM5"/>
<proteinExistence type="predicted"/>
<dbReference type="STRING" id="2903.R1D9C7"/>